<sequence length="270" mass="32053">MKLLAVLVNYGDEQLDYLQEVVSGFKKIEKYDVTIVVQSNIPLNIKGIDKVNVVKLKNYQFLPLTCREEIWKRKDDFDVFIYGENDHLFLEKHIDRHLEYSEILPDNRIPGLIQYEESTDGLYYPGYHSHFEWDFNSVETYKGKVFAHFRNTHQATFILTKSQLEKVSKKLDFTKLVQYRFSYVLNTFLNSLRKIIKQPIKEPFRYSYKCKVNTDIYDFGGMKKMICISELDDNLIHHLPNLYIKGLKGRTKLNSDQLRMNESLKKLLKK</sequence>
<dbReference type="RefSeq" id="WP_105049193.1">
    <property type="nucleotide sequence ID" value="NZ_CP150661.1"/>
</dbReference>
<dbReference type="OrthoDB" id="8253008at2"/>
<proteinExistence type="predicted"/>
<gene>
    <name evidence="1" type="ORF">BTO14_09750</name>
</gene>
<organism evidence="1 2">
    <name type="scientific">Polaribacter butkevichii</name>
    <dbReference type="NCBI Taxonomy" id="218490"/>
    <lineage>
        <taxon>Bacteria</taxon>
        <taxon>Pseudomonadati</taxon>
        <taxon>Bacteroidota</taxon>
        <taxon>Flavobacteriia</taxon>
        <taxon>Flavobacteriales</taxon>
        <taxon>Flavobacteriaceae</taxon>
    </lineage>
</organism>
<evidence type="ECO:0008006" key="3">
    <source>
        <dbReference type="Google" id="ProtNLM"/>
    </source>
</evidence>
<reference evidence="1 2" key="1">
    <citation type="submission" date="2016-12" db="EMBL/GenBank/DDBJ databases">
        <title>Trade-off between light-utilization and light-protection in marine flavobacteria.</title>
        <authorList>
            <person name="Kumagai Y."/>
            <person name="Yoshizawa S."/>
            <person name="Kogure K."/>
            <person name="Iwasaki W."/>
        </authorList>
    </citation>
    <scope>NUCLEOTIDE SEQUENCE [LARGE SCALE GENOMIC DNA]</scope>
    <source>
        <strain evidence="1 2">KCTC 12100</strain>
    </source>
</reference>
<dbReference type="EMBL" id="MSCK01000001">
    <property type="protein sequence ID" value="PQJ73529.1"/>
    <property type="molecule type" value="Genomic_DNA"/>
</dbReference>
<name>A0A2P6CF44_9FLAO</name>
<dbReference type="Proteomes" id="UP000247345">
    <property type="component" value="Unassembled WGS sequence"/>
</dbReference>
<protein>
    <recommendedName>
        <fullName evidence="3">Glycosyltransferase 2-like domain-containing protein</fullName>
    </recommendedName>
</protein>
<comment type="caution">
    <text evidence="1">The sequence shown here is derived from an EMBL/GenBank/DDBJ whole genome shotgun (WGS) entry which is preliminary data.</text>
</comment>
<evidence type="ECO:0000313" key="2">
    <source>
        <dbReference type="Proteomes" id="UP000247345"/>
    </source>
</evidence>
<keyword evidence="2" id="KW-1185">Reference proteome</keyword>
<dbReference type="AlphaFoldDB" id="A0A2P6CF44"/>
<accession>A0A2P6CF44</accession>
<evidence type="ECO:0000313" key="1">
    <source>
        <dbReference type="EMBL" id="PQJ73529.1"/>
    </source>
</evidence>